<gene>
    <name evidence="1" type="ORF">RFULGI_LOCUS8042</name>
</gene>
<keyword evidence="2" id="KW-1185">Reference proteome</keyword>
<dbReference type="EMBL" id="CAJVPZ010012455">
    <property type="protein sequence ID" value="CAG8639909.1"/>
    <property type="molecule type" value="Genomic_DNA"/>
</dbReference>
<dbReference type="AlphaFoldDB" id="A0A9N9H187"/>
<name>A0A9N9H187_9GLOM</name>
<evidence type="ECO:0000313" key="2">
    <source>
        <dbReference type="Proteomes" id="UP000789396"/>
    </source>
</evidence>
<protein>
    <submittedName>
        <fullName evidence="1">14540_t:CDS:1</fullName>
    </submittedName>
</protein>
<reference evidence="1" key="1">
    <citation type="submission" date="2021-06" db="EMBL/GenBank/DDBJ databases">
        <authorList>
            <person name="Kallberg Y."/>
            <person name="Tangrot J."/>
            <person name="Rosling A."/>
        </authorList>
    </citation>
    <scope>NUCLEOTIDE SEQUENCE</scope>
    <source>
        <strain evidence="1">IN212</strain>
    </source>
</reference>
<evidence type="ECO:0000313" key="1">
    <source>
        <dbReference type="EMBL" id="CAG8639909.1"/>
    </source>
</evidence>
<sequence length="75" mass="8730">MFENHINDFFEYTIKSSQANEYNTLYEVNQYLDEQIGNKTTNVLEYIASEQMFSCAGRIIDDNRALLDPDIVKAL</sequence>
<comment type="caution">
    <text evidence="1">The sequence shown here is derived from an EMBL/GenBank/DDBJ whole genome shotgun (WGS) entry which is preliminary data.</text>
</comment>
<dbReference type="OrthoDB" id="2610923at2759"/>
<dbReference type="Proteomes" id="UP000789396">
    <property type="component" value="Unassembled WGS sequence"/>
</dbReference>
<proteinExistence type="predicted"/>
<feature type="non-terminal residue" evidence="1">
    <location>
        <position position="75"/>
    </location>
</feature>
<accession>A0A9N9H187</accession>
<organism evidence="1 2">
    <name type="scientific">Racocetra fulgida</name>
    <dbReference type="NCBI Taxonomy" id="60492"/>
    <lineage>
        <taxon>Eukaryota</taxon>
        <taxon>Fungi</taxon>
        <taxon>Fungi incertae sedis</taxon>
        <taxon>Mucoromycota</taxon>
        <taxon>Glomeromycotina</taxon>
        <taxon>Glomeromycetes</taxon>
        <taxon>Diversisporales</taxon>
        <taxon>Gigasporaceae</taxon>
        <taxon>Racocetra</taxon>
    </lineage>
</organism>